<proteinExistence type="predicted"/>
<gene>
    <name evidence="1" type="ORF">KNCP2_00930</name>
</gene>
<keyword evidence="2" id="KW-1185">Reference proteome</keyword>
<evidence type="ECO:0000313" key="2">
    <source>
        <dbReference type="Proteomes" id="UP001628124"/>
    </source>
</evidence>
<dbReference type="EMBL" id="BAABMM010000005">
    <property type="protein sequence ID" value="GAA5251805.1"/>
    <property type="molecule type" value="Genomic_DNA"/>
</dbReference>
<reference evidence="1 2" key="1">
    <citation type="journal article" date="2024" name="Microbiol. Immunol.">
        <title>Discovery of a novel spotted fever group Rickettsia, 'Candidatus Rickettsia kedanie,' in unfed larval chigger mites, Leptotrombidium scutellare.</title>
        <authorList>
            <person name="Ogawa M."/>
            <person name="Matsutani M."/>
            <person name="Katayama T."/>
            <person name="Takada N."/>
            <person name="Noda S."/>
            <person name="Takahashi M."/>
            <person name="Kageyama D."/>
            <person name="Hanaoka N."/>
            <person name="Ebihara H."/>
        </authorList>
    </citation>
    <scope>NUCLEOTIDE SEQUENCE [LARGE SCALE GENOMIC DNA]</scope>
    <source>
        <strain evidence="1 2">KNCP2-13</strain>
    </source>
</reference>
<evidence type="ECO:0000313" key="1">
    <source>
        <dbReference type="EMBL" id="GAA5251805.1"/>
    </source>
</evidence>
<name>A0ABP9TV58_9RICK</name>
<accession>A0ABP9TV58</accession>
<organism evidence="1 2">
    <name type="scientific">Candidatus Rickettsia kedanie</name>
    <dbReference type="NCBI Taxonomy" id="3115352"/>
    <lineage>
        <taxon>Bacteria</taxon>
        <taxon>Pseudomonadati</taxon>
        <taxon>Pseudomonadota</taxon>
        <taxon>Alphaproteobacteria</taxon>
        <taxon>Rickettsiales</taxon>
        <taxon>Rickettsiaceae</taxon>
        <taxon>Rickettsieae</taxon>
        <taxon>Rickettsia</taxon>
        <taxon>spotted fever group</taxon>
    </lineage>
</organism>
<sequence length="75" mass="8853">MVLPKRACFCEDKNLSDRIKQTAATKYNNWIICRDIDGLLNYYMLFPFSYVISAWRCCVDTYIIPTKAGTHHKMR</sequence>
<comment type="caution">
    <text evidence="1">The sequence shown here is derived from an EMBL/GenBank/DDBJ whole genome shotgun (WGS) entry which is preliminary data.</text>
</comment>
<protein>
    <submittedName>
        <fullName evidence="1">Uncharacterized protein</fullName>
    </submittedName>
</protein>
<dbReference type="Proteomes" id="UP001628124">
    <property type="component" value="Unassembled WGS sequence"/>
</dbReference>